<name>A0A2X3ACG5_CLOPF</name>
<accession>A0A2X3ACG5</accession>
<feature type="compositionally biased region" description="Basic residues" evidence="1">
    <location>
        <begin position="301"/>
        <end position="311"/>
    </location>
</feature>
<dbReference type="RefSeq" id="WP_111926356.1">
    <property type="nucleotide sequence ID" value="NZ_UAWG01000009.1"/>
</dbReference>
<dbReference type="EMBL" id="UAWG01000009">
    <property type="protein sequence ID" value="SQB59910.1"/>
    <property type="molecule type" value="Genomic_DNA"/>
</dbReference>
<dbReference type="AlphaFoldDB" id="A0A2X3ACG5"/>
<evidence type="ECO:0000313" key="3">
    <source>
        <dbReference type="Proteomes" id="UP000249986"/>
    </source>
</evidence>
<evidence type="ECO:0000256" key="1">
    <source>
        <dbReference type="SAM" id="MobiDB-lite"/>
    </source>
</evidence>
<protein>
    <submittedName>
        <fullName evidence="2">Uncharacterized protein</fullName>
    </submittedName>
</protein>
<dbReference type="Proteomes" id="UP000249986">
    <property type="component" value="Unassembled WGS sequence"/>
</dbReference>
<reference evidence="2 3" key="1">
    <citation type="submission" date="2018-06" db="EMBL/GenBank/DDBJ databases">
        <authorList>
            <consortium name="Pathogen Informatics"/>
            <person name="Doyle S."/>
        </authorList>
    </citation>
    <scope>NUCLEOTIDE SEQUENCE [LARGE SCALE GENOMIC DNA]</scope>
    <source>
        <strain evidence="2 3">NCTC10719</strain>
    </source>
</reference>
<gene>
    <name evidence="2" type="ORF">NCTC10719_01453</name>
</gene>
<feature type="region of interest" description="Disordered" evidence="1">
    <location>
        <begin position="298"/>
        <end position="317"/>
    </location>
</feature>
<organism evidence="2 3">
    <name type="scientific">Clostridium perfringens</name>
    <dbReference type="NCBI Taxonomy" id="1502"/>
    <lineage>
        <taxon>Bacteria</taxon>
        <taxon>Bacillati</taxon>
        <taxon>Bacillota</taxon>
        <taxon>Clostridia</taxon>
        <taxon>Eubacteriales</taxon>
        <taxon>Clostridiaceae</taxon>
        <taxon>Clostridium</taxon>
    </lineage>
</organism>
<evidence type="ECO:0000313" key="2">
    <source>
        <dbReference type="EMBL" id="SQB59910.1"/>
    </source>
</evidence>
<proteinExistence type="predicted"/>
<sequence>MNDMKINDKFIVLPNRAFRNEYGEPLAIKYKDRFGEAGKSVALIYAYLEHRRTYLDECYFSIEDMIRKLGCKPETGKGRMNDNFKNVLNCLKEDGYIKTSIDFTKTNINKLIVVELIRPENNFFKLEQYQYDWIMNSKSKSKKNNLFKLFCAIKSRIATRHKIENIYDGMYEVAFPSYITLSKDTGIGQGNIKKYIDELVEMKLIKYSNLGTIYNPSTGETKECNNTYAIYKKGWEEELNGSIRLLKQKLKEGGWKLIKKEPDKNIDSLKGKKGYLTKQINKGIATQEEIEEYKQIENKLEKRRQNKKQNNKTKEIA</sequence>